<dbReference type="RefSeq" id="WP_154864943.1">
    <property type="nucleotide sequence ID" value="NZ_CABHNJ010000033.1"/>
</dbReference>
<accession>A0A564TRJ0</accession>
<dbReference type="AlphaFoldDB" id="A0A564TRJ0"/>
<proteinExistence type="predicted"/>
<protein>
    <submittedName>
        <fullName evidence="1">Uncharacterized protein</fullName>
    </submittedName>
</protein>
<evidence type="ECO:0000313" key="2">
    <source>
        <dbReference type="Proteomes" id="UP000380217"/>
    </source>
</evidence>
<name>A0A564TRJ0_STRVE</name>
<gene>
    <name evidence="1" type="ORF">SSSS39_00147</name>
</gene>
<dbReference type="EMBL" id="CABHNJ010000033">
    <property type="protein sequence ID" value="VUX09879.1"/>
    <property type="molecule type" value="Genomic_DNA"/>
</dbReference>
<reference evidence="1 2" key="1">
    <citation type="submission" date="2019-07" db="EMBL/GenBank/DDBJ databases">
        <authorList>
            <person name="Hibberd C M."/>
            <person name="Gehrig L. J."/>
            <person name="Chang H.-W."/>
            <person name="Venkatesh S."/>
        </authorList>
    </citation>
    <scope>NUCLEOTIDE SEQUENCE [LARGE SCALE GENOMIC DNA]</scope>
    <source>
        <strain evidence="1">Streptococcus_salivarius_SS_Bg39</strain>
    </source>
</reference>
<organism evidence="1 2">
    <name type="scientific">Streptococcus vestibularis</name>
    <dbReference type="NCBI Taxonomy" id="1343"/>
    <lineage>
        <taxon>Bacteria</taxon>
        <taxon>Bacillati</taxon>
        <taxon>Bacillota</taxon>
        <taxon>Bacilli</taxon>
        <taxon>Lactobacillales</taxon>
        <taxon>Streptococcaceae</taxon>
        <taxon>Streptococcus</taxon>
    </lineage>
</organism>
<sequence>MNKRQRKKQYVRAFLKAYDESLKHGGFERNMSISTFRDRRGTPRMFLVLNKSMSYDFGYGELPYISFDGHCLGYKTLRG</sequence>
<dbReference type="Proteomes" id="UP000380217">
    <property type="component" value="Unassembled WGS sequence"/>
</dbReference>
<evidence type="ECO:0000313" key="1">
    <source>
        <dbReference type="EMBL" id="VUX09879.1"/>
    </source>
</evidence>